<keyword evidence="4 7" id="KW-0547">Nucleotide-binding</keyword>
<evidence type="ECO:0000256" key="3">
    <source>
        <dbReference type="ARBA" id="ARBA00022679"/>
    </source>
</evidence>
<feature type="compositionally biased region" description="Pro residues" evidence="8">
    <location>
        <begin position="564"/>
        <end position="588"/>
    </location>
</feature>
<evidence type="ECO:0000256" key="5">
    <source>
        <dbReference type="ARBA" id="ARBA00022777"/>
    </source>
</evidence>
<name>A0ABT9RAF5_9ACTN</name>
<keyword evidence="6 7" id="KW-0067">ATP-binding</keyword>
<evidence type="ECO:0000313" key="11">
    <source>
        <dbReference type="EMBL" id="MDP9865837.1"/>
    </source>
</evidence>
<dbReference type="InterPro" id="IPR008271">
    <property type="entry name" value="Ser/Thr_kinase_AS"/>
</dbReference>
<keyword evidence="9" id="KW-0812">Transmembrane</keyword>
<organism evidence="11 12">
    <name type="scientific">Streptosporangium brasiliense</name>
    <dbReference type="NCBI Taxonomy" id="47480"/>
    <lineage>
        <taxon>Bacteria</taxon>
        <taxon>Bacillati</taxon>
        <taxon>Actinomycetota</taxon>
        <taxon>Actinomycetes</taxon>
        <taxon>Streptosporangiales</taxon>
        <taxon>Streptosporangiaceae</taxon>
        <taxon>Streptosporangium</taxon>
    </lineage>
</organism>
<dbReference type="PROSITE" id="PS50011">
    <property type="entry name" value="PROTEIN_KINASE_DOM"/>
    <property type="match status" value="1"/>
</dbReference>
<dbReference type="Gene3D" id="3.30.200.20">
    <property type="entry name" value="Phosphorylase Kinase, domain 1"/>
    <property type="match status" value="1"/>
</dbReference>
<dbReference type="InterPro" id="IPR017441">
    <property type="entry name" value="Protein_kinase_ATP_BS"/>
</dbReference>
<accession>A0ABT9RAF5</accession>
<keyword evidence="9" id="KW-1133">Transmembrane helix</keyword>
<dbReference type="RefSeq" id="WP_306865688.1">
    <property type="nucleotide sequence ID" value="NZ_JAUSRB010000002.1"/>
</dbReference>
<dbReference type="EC" id="2.7.11.1" evidence="1"/>
<keyword evidence="9" id="KW-0472">Membrane</keyword>
<dbReference type="GO" id="GO:0004674">
    <property type="term" value="F:protein serine/threonine kinase activity"/>
    <property type="evidence" value="ECO:0007669"/>
    <property type="project" value="UniProtKB-EC"/>
</dbReference>
<dbReference type="Proteomes" id="UP001230426">
    <property type="component" value="Unassembled WGS sequence"/>
</dbReference>
<feature type="compositionally biased region" description="Low complexity" evidence="8">
    <location>
        <begin position="389"/>
        <end position="405"/>
    </location>
</feature>
<dbReference type="PROSITE" id="PS00107">
    <property type="entry name" value="PROTEIN_KINASE_ATP"/>
    <property type="match status" value="1"/>
</dbReference>
<dbReference type="Gene3D" id="1.10.510.10">
    <property type="entry name" value="Transferase(Phosphotransferase) domain 1"/>
    <property type="match status" value="1"/>
</dbReference>
<feature type="compositionally biased region" description="Low complexity" evidence="8">
    <location>
        <begin position="606"/>
        <end position="629"/>
    </location>
</feature>
<sequence length="644" mass="66108">MTVSGWHLPGYTELRELGAGGGGRVMLARHDESGVQVAIKYLAERLRADPDFLARFRAEARLLVELADANVVRIYEYVEAARGAAIVMEAVNAVSLREMLREHGSTGPEAALAVLKGSLMGLAAAHLAGLVHRDYKPENVLVQADGASKLVDFGIAVHAGEVDLPAGTPPYMAPEQWVSGAASPATDVYAATAVFFECLTGRRPYRAIDRTVLMHQHHSAPIPVGEVPEPLRELVARGLAKDPTDRPATAAGFVAELEAVAVAAYGEDWEERGRGRLAALALLLPLLFRLHAPDPTAGTTLFRTVLGTLRRRATGIAVGAGLVVVAGGVGAYVLAGGRAPEVQRIEIAAAEPSPSPEPSSEPSSPAAFSPPPSPSASPPASTGEGGPTSGPSTPGPQVSPTATGPVGPPVRTPRPTPTATRTPSPRPSRTPTPTPTITPTPTPTPTITPTPTPTPTITPTPAPPRPEVRRVDVLRAGVDARGAAVVTVAVDTGNRGQVRLRVAFRVGRAVQRAVVPLSGATSYTRTVRFAFPRVPCGSTWSVTATSVPPGGSGDASGRTAPCAEPTPSPTPTAEPPQTPEPPDPPTQTPGPAGEPEEGPGEGAGESAGPASRTARTATRTAPAPETSSAGPAGPSADPVPPDNP</sequence>
<evidence type="ECO:0000256" key="7">
    <source>
        <dbReference type="PROSITE-ProRule" id="PRU10141"/>
    </source>
</evidence>
<dbReference type="PANTHER" id="PTHR43289:SF6">
    <property type="entry name" value="SERINE_THREONINE-PROTEIN KINASE NEKL-3"/>
    <property type="match status" value="1"/>
</dbReference>
<dbReference type="CDD" id="cd14014">
    <property type="entry name" value="STKc_PknB_like"/>
    <property type="match status" value="1"/>
</dbReference>
<proteinExistence type="predicted"/>
<keyword evidence="2" id="KW-0723">Serine/threonine-protein kinase</keyword>
<feature type="binding site" evidence="7">
    <location>
        <position position="40"/>
    </location>
    <ligand>
        <name>ATP</name>
        <dbReference type="ChEBI" id="CHEBI:30616"/>
    </ligand>
</feature>
<keyword evidence="3 11" id="KW-0808">Transferase</keyword>
<evidence type="ECO:0000259" key="10">
    <source>
        <dbReference type="PROSITE" id="PS50011"/>
    </source>
</evidence>
<keyword evidence="12" id="KW-1185">Reference proteome</keyword>
<dbReference type="Pfam" id="PF00069">
    <property type="entry name" value="Pkinase"/>
    <property type="match status" value="1"/>
</dbReference>
<gene>
    <name evidence="11" type="ORF">J2S55_005103</name>
</gene>
<dbReference type="PRINTS" id="PR01217">
    <property type="entry name" value="PRICHEXTENSN"/>
</dbReference>
<reference evidence="11 12" key="1">
    <citation type="submission" date="2023-07" db="EMBL/GenBank/DDBJ databases">
        <title>Sequencing the genomes of 1000 actinobacteria strains.</title>
        <authorList>
            <person name="Klenk H.-P."/>
        </authorList>
    </citation>
    <scope>NUCLEOTIDE SEQUENCE [LARGE SCALE GENOMIC DNA]</scope>
    <source>
        <strain evidence="11 12">DSM 44109</strain>
    </source>
</reference>
<keyword evidence="5 11" id="KW-0418">Kinase</keyword>
<evidence type="ECO:0000256" key="9">
    <source>
        <dbReference type="SAM" id="Phobius"/>
    </source>
</evidence>
<feature type="transmembrane region" description="Helical" evidence="9">
    <location>
        <begin position="313"/>
        <end position="335"/>
    </location>
</feature>
<evidence type="ECO:0000256" key="4">
    <source>
        <dbReference type="ARBA" id="ARBA00022741"/>
    </source>
</evidence>
<dbReference type="InterPro" id="IPR000719">
    <property type="entry name" value="Prot_kinase_dom"/>
</dbReference>
<evidence type="ECO:0000256" key="1">
    <source>
        <dbReference type="ARBA" id="ARBA00012513"/>
    </source>
</evidence>
<feature type="domain" description="Protein kinase" evidence="10">
    <location>
        <begin position="11"/>
        <end position="260"/>
    </location>
</feature>
<dbReference type="EMBL" id="JAUSRB010000002">
    <property type="protein sequence ID" value="MDP9865837.1"/>
    <property type="molecule type" value="Genomic_DNA"/>
</dbReference>
<evidence type="ECO:0000313" key="12">
    <source>
        <dbReference type="Proteomes" id="UP001230426"/>
    </source>
</evidence>
<feature type="compositionally biased region" description="Pro residues" evidence="8">
    <location>
        <begin position="406"/>
        <end position="416"/>
    </location>
</feature>
<protein>
    <recommendedName>
        <fullName evidence="1">non-specific serine/threonine protein kinase</fullName>
        <ecNumber evidence="1">2.7.11.1</ecNumber>
    </recommendedName>
</protein>
<comment type="caution">
    <text evidence="11">The sequence shown here is derived from an EMBL/GenBank/DDBJ whole genome shotgun (WGS) entry which is preliminary data.</text>
</comment>
<evidence type="ECO:0000256" key="8">
    <source>
        <dbReference type="SAM" id="MobiDB-lite"/>
    </source>
</evidence>
<dbReference type="PROSITE" id="PS00108">
    <property type="entry name" value="PROTEIN_KINASE_ST"/>
    <property type="match status" value="1"/>
</dbReference>
<feature type="compositionally biased region" description="Pro residues" evidence="8">
    <location>
        <begin position="368"/>
        <end position="377"/>
    </location>
</feature>
<feature type="region of interest" description="Disordered" evidence="8">
    <location>
        <begin position="350"/>
        <end position="467"/>
    </location>
</feature>
<feature type="compositionally biased region" description="Pro residues" evidence="8">
    <location>
        <begin position="424"/>
        <end position="465"/>
    </location>
</feature>
<evidence type="ECO:0000256" key="6">
    <source>
        <dbReference type="ARBA" id="ARBA00022840"/>
    </source>
</evidence>
<dbReference type="PANTHER" id="PTHR43289">
    <property type="entry name" value="MITOGEN-ACTIVATED PROTEIN KINASE KINASE KINASE 20-RELATED"/>
    <property type="match status" value="1"/>
</dbReference>
<dbReference type="SUPFAM" id="SSF56112">
    <property type="entry name" value="Protein kinase-like (PK-like)"/>
    <property type="match status" value="1"/>
</dbReference>
<evidence type="ECO:0000256" key="2">
    <source>
        <dbReference type="ARBA" id="ARBA00022527"/>
    </source>
</evidence>
<feature type="region of interest" description="Disordered" evidence="8">
    <location>
        <begin position="545"/>
        <end position="644"/>
    </location>
</feature>
<dbReference type="InterPro" id="IPR011009">
    <property type="entry name" value="Kinase-like_dom_sf"/>
</dbReference>